<name>A0A5D0MHP3_9BACT</name>
<evidence type="ECO:0000259" key="3">
    <source>
        <dbReference type="PROSITE" id="PS50801"/>
    </source>
</evidence>
<comment type="similarity">
    <text evidence="1 2">Belongs to the anti-sigma-factor antagonist family.</text>
</comment>
<dbReference type="GO" id="GO:0043856">
    <property type="term" value="F:anti-sigma factor antagonist activity"/>
    <property type="evidence" value="ECO:0007669"/>
    <property type="project" value="InterPro"/>
</dbReference>
<feature type="domain" description="STAS" evidence="3">
    <location>
        <begin position="3"/>
        <end position="113"/>
    </location>
</feature>
<dbReference type="NCBIfam" id="TIGR00377">
    <property type="entry name" value="ant_ant_sig"/>
    <property type="match status" value="1"/>
</dbReference>
<comment type="caution">
    <text evidence="4">The sequence shown here is derived from an EMBL/GenBank/DDBJ whole genome shotgun (WGS) entry which is preliminary data.</text>
</comment>
<evidence type="ECO:0000313" key="5">
    <source>
        <dbReference type="Proteomes" id="UP000324143"/>
    </source>
</evidence>
<dbReference type="CDD" id="cd07043">
    <property type="entry name" value="STAS_anti-anti-sigma_factors"/>
    <property type="match status" value="1"/>
</dbReference>
<gene>
    <name evidence="4" type="ORF">FXF47_06245</name>
</gene>
<dbReference type="InterPro" id="IPR003658">
    <property type="entry name" value="Anti-sigma_ant"/>
</dbReference>
<evidence type="ECO:0000256" key="2">
    <source>
        <dbReference type="RuleBase" id="RU003749"/>
    </source>
</evidence>
<dbReference type="EMBL" id="VSIX01000058">
    <property type="protein sequence ID" value="TYB31021.1"/>
    <property type="molecule type" value="Genomic_DNA"/>
</dbReference>
<dbReference type="Proteomes" id="UP000324143">
    <property type="component" value="Unassembled WGS sequence"/>
</dbReference>
<dbReference type="PANTHER" id="PTHR33495">
    <property type="entry name" value="ANTI-SIGMA FACTOR ANTAGONIST TM_1081-RELATED-RELATED"/>
    <property type="match status" value="1"/>
</dbReference>
<evidence type="ECO:0000313" key="4">
    <source>
        <dbReference type="EMBL" id="TYB31021.1"/>
    </source>
</evidence>
<reference evidence="4" key="1">
    <citation type="submission" date="2019-08" db="EMBL/GenBank/DDBJ databases">
        <title>Genomic characterization of a novel candidate phylum (ARYD3) from a high temperature, high salinity tertiary oil reservoir in north central Oklahoma, USA.</title>
        <authorList>
            <person name="Youssef N.H."/>
            <person name="Yadav A."/>
            <person name="Elshahed M.S."/>
        </authorList>
    </citation>
    <scope>NUCLEOTIDE SEQUENCE [LARGE SCALE GENOMIC DNA]</scope>
    <source>
        <strain evidence="4">ARYD3</strain>
    </source>
</reference>
<proteinExistence type="inferred from homology"/>
<dbReference type="InterPro" id="IPR036513">
    <property type="entry name" value="STAS_dom_sf"/>
</dbReference>
<evidence type="ECO:0000256" key="1">
    <source>
        <dbReference type="ARBA" id="ARBA00009013"/>
    </source>
</evidence>
<keyword evidence="5" id="KW-1185">Reference proteome</keyword>
<dbReference type="Gene3D" id="3.30.750.24">
    <property type="entry name" value="STAS domain"/>
    <property type="match status" value="1"/>
</dbReference>
<sequence length="115" mass="12993">MDYNIKYDNSKRVAVVKFEGALDVNNKNEVIKMIKNELLPKGWKYVLFVVSNLNYIDSSGLGVLLSARSILNKKGGDLALVNKNKKLTKILNLAGFNKMFKIYGKIEEGKKKVKL</sequence>
<dbReference type="Pfam" id="PF01740">
    <property type="entry name" value="STAS"/>
    <property type="match status" value="1"/>
</dbReference>
<dbReference type="SUPFAM" id="SSF52091">
    <property type="entry name" value="SpoIIaa-like"/>
    <property type="match status" value="1"/>
</dbReference>
<accession>A0A5D0MHP3</accession>
<dbReference type="PROSITE" id="PS50801">
    <property type="entry name" value="STAS"/>
    <property type="match status" value="1"/>
</dbReference>
<dbReference type="InterPro" id="IPR002645">
    <property type="entry name" value="STAS_dom"/>
</dbReference>
<organism evidence="4 5">
    <name type="scientific">Candidatus Mcinerneyibacterium aminivorans</name>
    <dbReference type="NCBI Taxonomy" id="2703815"/>
    <lineage>
        <taxon>Bacteria</taxon>
        <taxon>Candidatus Macinerneyibacteriota</taxon>
        <taxon>Candidatus Mcinerneyibacteria</taxon>
        <taxon>Candidatus Mcinerneyibacteriales</taxon>
        <taxon>Candidatus Mcinerneyibacteriaceae</taxon>
        <taxon>Candidatus Mcinerneyibacterium</taxon>
    </lineage>
</organism>
<dbReference type="AlphaFoldDB" id="A0A5D0MHP3"/>
<protein>
    <recommendedName>
        <fullName evidence="2">Anti-sigma factor antagonist</fullName>
    </recommendedName>
</protein>